<sequence>MGNEMGNNNVIGQQVPEESAKDFDKTMANADYSHELSNINDTEKDVTKDVDMSEVLKVPLISSGGDKHMASDQTKLSAANEDLDGKNRGSPQDHASTEDDDGNNYLPTEQS</sequence>
<evidence type="ECO:0000256" key="1">
    <source>
        <dbReference type="SAM" id="MobiDB-lite"/>
    </source>
</evidence>
<accession>A0A453FMU1</accession>
<reference evidence="3" key="2">
    <citation type="journal article" date="2017" name="Nat. Plants">
        <title>The Aegilops tauschii genome reveals multiple impacts of transposons.</title>
        <authorList>
            <person name="Zhao G."/>
            <person name="Zou C."/>
            <person name="Li K."/>
            <person name="Wang K."/>
            <person name="Li T."/>
            <person name="Gao L."/>
            <person name="Zhang X."/>
            <person name="Wang H."/>
            <person name="Yang Z."/>
            <person name="Liu X."/>
            <person name="Jiang W."/>
            <person name="Mao L."/>
            <person name="Kong X."/>
            <person name="Jiao Y."/>
            <person name="Jia J."/>
        </authorList>
    </citation>
    <scope>NUCLEOTIDE SEQUENCE [LARGE SCALE GENOMIC DNA]</scope>
    <source>
        <strain evidence="3">cv. AL8/78</strain>
    </source>
</reference>
<proteinExistence type="predicted"/>
<feature type="compositionally biased region" description="Basic and acidic residues" evidence="1">
    <location>
        <begin position="41"/>
        <end position="51"/>
    </location>
</feature>
<reference evidence="2" key="3">
    <citation type="journal article" date="2017" name="Nature">
        <title>Genome sequence of the progenitor of the wheat D genome Aegilops tauschii.</title>
        <authorList>
            <person name="Luo M.C."/>
            <person name="Gu Y.Q."/>
            <person name="Puiu D."/>
            <person name="Wang H."/>
            <person name="Twardziok S.O."/>
            <person name="Deal K.R."/>
            <person name="Huo N."/>
            <person name="Zhu T."/>
            <person name="Wang L."/>
            <person name="Wang Y."/>
            <person name="McGuire P.E."/>
            <person name="Liu S."/>
            <person name="Long H."/>
            <person name="Ramasamy R.K."/>
            <person name="Rodriguez J.C."/>
            <person name="Van S.L."/>
            <person name="Yuan L."/>
            <person name="Wang Z."/>
            <person name="Xia Z."/>
            <person name="Xiao L."/>
            <person name="Anderson O.D."/>
            <person name="Ouyang S."/>
            <person name="Liang Y."/>
            <person name="Zimin A.V."/>
            <person name="Pertea G."/>
            <person name="Qi P."/>
            <person name="Bennetzen J.L."/>
            <person name="Dai X."/>
            <person name="Dawson M.W."/>
            <person name="Muller H.G."/>
            <person name="Kugler K."/>
            <person name="Rivarola-Duarte L."/>
            <person name="Spannagl M."/>
            <person name="Mayer K.F.X."/>
            <person name="Lu F.H."/>
            <person name="Bevan M.W."/>
            <person name="Leroy P."/>
            <person name="Li P."/>
            <person name="You F.M."/>
            <person name="Sun Q."/>
            <person name="Liu Z."/>
            <person name="Lyons E."/>
            <person name="Wicker T."/>
            <person name="Salzberg S.L."/>
            <person name="Devos K.M."/>
            <person name="Dvorak J."/>
        </authorList>
    </citation>
    <scope>NUCLEOTIDE SEQUENCE [LARGE SCALE GENOMIC DNA]</scope>
    <source>
        <strain evidence="2">cv. AL8/78</strain>
    </source>
</reference>
<dbReference type="Gramene" id="AET3Gv20723200.20">
    <property type="protein sequence ID" value="AET3Gv20723200.20"/>
    <property type="gene ID" value="AET3Gv20723200"/>
</dbReference>
<evidence type="ECO:0000313" key="3">
    <source>
        <dbReference type="Proteomes" id="UP000015105"/>
    </source>
</evidence>
<dbReference type="Proteomes" id="UP000015105">
    <property type="component" value="Chromosome 3D"/>
</dbReference>
<dbReference type="AlphaFoldDB" id="A0A453FMU1"/>
<evidence type="ECO:0000313" key="2">
    <source>
        <dbReference type="EnsemblPlants" id="AET3Gv20723200.20"/>
    </source>
</evidence>
<dbReference type="EnsemblPlants" id="AET3Gv20723200.20">
    <property type="protein sequence ID" value="AET3Gv20723200.20"/>
    <property type="gene ID" value="AET3Gv20723200"/>
</dbReference>
<reference evidence="2" key="5">
    <citation type="journal article" date="2021" name="G3 (Bethesda)">
        <title>Aegilops tauschii genome assembly Aet v5.0 features greater sequence contiguity and improved annotation.</title>
        <authorList>
            <person name="Wang L."/>
            <person name="Zhu T."/>
            <person name="Rodriguez J.C."/>
            <person name="Deal K.R."/>
            <person name="Dubcovsky J."/>
            <person name="McGuire P.E."/>
            <person name="Lux T."/>
            <person name="Spannagl M."/>
            <person name="Mayer K.F.X."/>
            <person name="Baldrich P."/>
            <person name="Meyers B.C."/>
            <person name="Huo N."/>
            <person name="Gu Y.Q."/>
            <person name="Zhou H."/>
            <person name="Devos K.M."/>
            <person name="Bennetzen J.L."/>
            <person name="Unver T."/>
            <person name="Budak H."/>
            <person name="Gulick P.J."/>
            <person name="Galiba G."/>
            <person name="Kalapos B."/>
            <person name="Nelson D.R."/>
            <person name="Li P."/>
            <person name="You F.M."/>
            <person name="Luo M.C."/>
            <person name="Dvorak J."/>
        </authorList>
    </citation>
    <scope>NUCLEOTIDE SEQUENCE [LARGE SCALE GENOMIC DNA]</scope>
    <source>
        <strain evidence="2">cv. AL8/78</strain>
    </source>
</reference>
<feature type="region of interest" description="Disordered" evidence="1">
    <location>
        <begin position="1"/>
        <end position="111"/>
    </location>
</feature>
<reference evidence="2" key="4">
    <citation type="submission" date="2019-03" db="UniProtKB">
        <authorList>
            <consortium name="EnsemblPlants"/>
        </authorList>
    </citation>
    <scope>IDENTIFICATION</scope>
</reference>
<organism evidence="2 3">
    <name type="scientific">Aegilops tauschii subsp. strangulata</name>
    <name type="common">Goatgrass</name>
    <dbReference type="NCBI Taxonomy" id="200361"/>
    <lineage>
        <taxon>Eukaryota</taxon>
        <taxon>Viridiplantae</taxon>
        <taxon>Streptophyta</taxon>
        <taxon>Embryophyta</taxon>
        <taxon>Tracheophyta</taxon>
        <taxon>Spermatophyta</taxon>
        <taxon>Magnoliopsida</taxon>
        <taxon>Liliopsida</taxon>
        <taxon>Poales</taxon>
        <taxon>Poaceae</taxon>
        <taxon>BOP clade</taxon>
        <taxon>Pooideae</taxon>
        <taxon>Triticodae</taxon>
        <taxon>Triticeae</taxon>
        <taxon>Triticinae</taxon>
        <taxon>Aegilops</taxon>
    </lineage>
</organism>
<name>A0A453FMU1_AEGTS</name>
<keyword evidence="3" id="KW-1185">Reference proteome</keyword>
<reference evidence="3" key="1">
    <citation type="journal article" date="2014" name="Science">
        <title>Ancient hybridizations among the ancestral genomes of bread wheat.</title>
        <authorList>
            <consortium name="International Wheat Genome Sequencing Consortium,"/>
            <person name="Marcussen T."/>
            <person name="Sandve S.R."/>
            <person name="Heier L."/>
            <person name="Spannagl M."/>
            <person name="Pfeifer M."/>
            <person name="Jakobsen K.S."/>
            <person name="Wulff B.B."/>
            <person name="Steuernagel B."/>
            <person name="Mayer K.F."/>
            <person name="Olsen O.A."/>
        </authorList>
    </citation>
    <scope>NUCLEOTIDE SEQUENCE [LARGE SCALE GENOMIC DNA]</scope>
    <source>
        <strain evidence="3">cv. AL8/78</strain>
    </source>
</reference>
<feature type="compositionally biased region" description="Polar residues" evidence="1">
    <location>
        <begin position="1"/>
        <end position="12"/>
    </location>
</feature>
<protein>
    <submittedName>
        <fullName evidence="2">Uncharacterized protein</fullName>
    </submittedName>
</protein>